<dbReference type="OrthoDB" id="8113776at2"/>
<dbReference type="AlphaFoldDB" id="A0A1M5IUX8"/>
<proteinExistence type="predicted"/>
<sequence length="320" mass="35830">MAVFDLYSKRKKRELGLGTDVFSYDEIPQGLRTQIVHIWTDAIGLPYVNPSEDWFAEDIQRRYQQIVQVLRREYAVFKLVSRRIDPNDPGVSQGELAEWFIGETNTDKLLDAIELSFRVIERLCGVHGYVGRGSSAGGVSRAAIDELNIRFREHGVGYQYSDGQIVRVDSQLIHKEVVVPALAVLRGAKYNNAQAEFLSAYEHFRHGKKQEALVDCYKCFESTMKIICTKRKWPFDPKAAAKDLVNVCLTNGLIPAYWQTHFNGLRSVLESAISTPRNKQAGHGAGAGPAPDIPDDLVSYVLHMTAATVLFLADAEGRLS</sequence>
<dbReference type="InterPro" id="IPR054280">
    <property type="entry name" value="DUF7014"/>
</dbReference>
<evidence type="ECO:0000313" key="3">
    <source>
        <dbReference type="EMBL" id="SHG32148.1"/>
    </source>
</evidence>
<evidence type="ECO:0008006" key="5">
    <source>
        <dbReference type="Google" id="ProtNLM"/>
    </source>
</evidence>
<dbReference type="Proteomes" id="UP000190675">
    <property type="component" value="Chromosome I"/>
</dbReference>
<dbReference type="InterPro" id="IPR049503">
    <property type="entry name" value="AbiJ_NTD4"/>
</dbReference>
<evidence type="ECO:0000259" key="2">
    <source>
        <dbReference type="Pfam" id="PF22809"/>
    </source>
</evidence>
<name>A0A1M5IUX8_9BRAD</name>
<evidence type="ECO:0000313" key="4">
    <source>
        <dbReference type="Proteomes" id="UP000190675"/>
    </source>
</evidence>
<evidence type="ECO:0000259" key="1">
    <source>
        <dbReference type="Pfam" id="PF18863"/>
    </source>
</evidence>
<dbReference type="Pfam" id="PF22809">
    <property type="entry name" value="DUF7014"/>
    <property type="match status" value="1"/>
</dbReference>
<dbReference type="EMBL" id="LT670818">
    <property type="protein sequence ID" value="SHG32148.1"/>
    <property type="molecule type" value="Genomic_DNA"/>
</dbReference>
<organism evidence="3 4">
    <name type="scientific">Bradyrhizobium erythrophlei</name>
    <dbReference type="NCBI Taxonomy" id="1437360"/>
    <lineage>
        <taxon>Bacteria</taxon>
        <taxon>Pseudomonadati</taxon>
        <taxon>Pseudomonadota</taxon>
        <taxon>Alphaproteobacteria</taxon>
        <taxon>Hyphomicrobiales</taxon>
        <taxon>Nitrobacteraceae</taxon>
        <taxon>Bradyrhizobium</taxon>
    </lineage>
</organism>
<protein>
    <recommendedName>
        <fullName evidence="5">Abortive infection C-terminus</fullName>
    </recommendedName>
</protein>
<dbReference type="NCBIfam" id="NF046078">
    <property type="entry name" value="STM4504_CBY0614"/>
    <property type="match status" value="1"/>
</dbReference>
<dbReference type="RefSeq" id="WP_079565674.1">
    <property type="nucleotide sequence ID" value="NZ_LT670818.1"/>
</dbReference>
<feature type="domain" description="HEPN AbiJ-N-terminal" evidence="1">
    <location>
        <begin position="5"/>
        <end position="178"/>
    </location>
</feature>
<reference evidence="3 4" key="1">
    <citation type="submission" date="2016-11" db="EMBL/GenBank/DDBJ databases">
        <authorList>
            <person name="Jaros S."/>
            <person name="Januszkiewicz K."/>
            <person name="Wedrychowicz H."/>
        </authorList>
    </citation>
    <scope>NUCLEOTIDE SEQUENCE [LARGE SCALE GENOMIC DNA]</scope>
    <source>
        <strain evidence="3 4">GAS242</strain>
    </source>
</reference>
<accession>A0A1M5IUX8</accession>
<gene>
    <name evidence="3" type="ORF">SAMN05444169_1817</name>
</gene>
<dbReference type="Pfam" id="PF18863">
    <property type="entry name" value="AbiJ_NTD4"/>
    <property type="match status" value="1"/>
</dbReference>
<feature type="domain" description="DUF7014" evidence="2">
    <location>
        <begin position="189"/>
        <end position="316"/>
    </location>
</feature>